<protein>
    <submittedName>
        <fullName evidence="1">Uncharacterized protein</fullName>
    </submittedName>
</protein>
<evidence type="ECO:0000313" key="2">
    <source>
        <dbReference type="Proteomes" id="UP001219355"/>
    </source>
</evidence>
<reference evidence="1" key="1">
    <citation type="submission" date="2023-03" db="EMBL/GenBank/DDBJ databases">
        <title>Emydomyces testavorans Genome Sequence.</title>
        <authorList>
            <person name="Hoyer L."/>
        </authorList>
    </citation>
    <scope>NUCLEOTIDE SEQUENCE</scope>
    <source>
        <strain evidence="1">16-2883</strain>
    </source>
</reference>
<accession>A0AAF0DCB8</accession>
<gene>
    <name evidence="1" type="ORF">PRK78_000650</name>
</gene>
<dbReference type="Proteomes" id="UP001219355">
    <property type="component" value="Chromosome 1"/>
</dbReference>
<keyword evidence="2" id="KW-1185">Reference proteome</keyword>
<proteinExistence type="predicted"/>
<name>A0AAF0DCB8_9EURO</name>
<organism evidence="1 2">
    <name type="scientific">Emydomyces testavorans</name>
    <dbReference type="NCBI Taxonomy" id="2070801"/>
    <lineage>
        <taxon>Eukaryota</taxon>
        <taxon>Fungi</taxon>
        <taxon>Dikarya</taxon>
        <taxon>Ascomycota</taxon>
        <taxon>Pezizomycotina</taxon>
        <taxon>Eurotiomycetes</taxon>
        <taxon>Eurotiomycetidae</taxon>
        <taxon>Onygenales</taxon>
        <taxon>Nannizziopsiaceae</taxon>
        <taxon>Emydomyces</taxon>
    </lineage>
</organism>
<dbReference type="AlphaFoldDB" id="A0AAF0DCB8"/>
<evidence type="ECO:0000313" key="1">
    <source>
        <dbReference type="EMBL" id="WEW55221.1"/>
    </source>
</evidence>
<sequence length="404" mass="47605">MSTLPPYPVVDPWNMEKTMFRKGQALGQNHFESLPAELQLQIMFDLDDLETLHRLLTAFPSVSDISIQSFNTLMPRLLRRSLEPWGYRQSRFRQKLRRPPREEFQHCIYAIVSARTACPSVKGKEALVQFLTSHFTNFDGGPPPHNVPRSRASLDYIVEVLNATKFFAWYLLFRWREGRTKPDYAGFQYQELGSKLFRALLNFQLFCELFHQPGDSLDSISDWEQRFPEQQLYWTRLATWEVEECKCVYHSLAFDVEVCTANEGSFLMQRRVEDDHCDALQYRGLPYLRNFLMGKPMTRFGLSYIRRFLQKALSGFSVVDPQDRNHFSRSSRAIWSSNAARGKRFPFAPKSTDVERLDDLSGRWRKHDTEYDAMAYLRRLGWCFWNLDVLYDWKVLDNPADYDS</sequence>
<dbReference type="EMBL" id="CP120627">
    <property type="protein sequence ID" value="WEW55221.1"/>
    <property type="molecule type" value="Genomic_DNA"/>
</dbReference>